<name>A0A239M3T3_9NOCA</name>
<dbReference type="GO" id="GO:0000976">
    <property type="term" value="F:transcription cis-regulatory region binding"/>
    <property type="evidence" value="ECO:0007669"/>
    <property type="project" value="TreeGrafter"/>
</dbReference>
<dbReference type="InterPro" id="IPR036271">
    <property type="entry name" value="Tet_transcr_reg_TetR-rel_C_sf"/>
</dbReference>
<evidence type="ECO:0000256" key="5">
    <source>
        <dbReference type="SAM" id="MobiDB-lite"/>
    </source>
</evidence>
<accession>A0A239M3T3</accession>
<feature type="DNA-binding region" description="H-T-H motif" evidence="4">
    <location>
        <begin position="142"/>
        <end position="161"/>
    </location>
</feature>
<dbReference type="Proteomes" id="UP000198327">
    <property type="component" value="Unassembled WGS sequence"/>
</dbReference>
<dbReference type="PRINTS" id="PR00455">
    <property type="entry name" value="HTHTETR"/>
</dbReference>
<feature type="compositionally biased region" description="Low complexity" evidence="5">
    <location>
        <begin position="1"/>
        <end position="17"/>
    </location>
</feature>
<dbReference type="SUPFAM" id="SSF46689">
    <property type="entry name" value="Homeodomain-like"/>
    <property type="match status" value="1"/>
</dbReference>
<gene>
    <name evidence="7" type="ORF">SAMN05421642_115100</name>
</gene>
<proteinExistence type="predicted"/>
<dbReference type="EMBL" id="FZOW01000015">
    <property type="protein sequence ID" value="SNT36589.1"/>
    <property type="molecule type" value="Genomic_DNA"/>
</dbReference>
<dbReference type="AlphaFoldDB" id="A0A239M3T3"/>
<feature type="domain" description="HTH tetR-type" evidence="6">
    <location>
        <begin position="119"/>
        <end position="179"/>
    </location>
</feature>
<dbReference type="PROSITE" id="PS50977">
    <property type="entry name" value="HTH_TETR_2"/>
    <property type="match status" value="1"/>
</dbReference>
<dbReference type="InterPro" id="IPR009057">
    <property type="entry name" value="Homeodomain-like_sf"/>
</dbReference>
<dbReference type="InterPro" id="IPR001647">
    <property type="entry name" value="HTH_TetR"/>
</dbReference>
<evidence type="ECO:0000259" key="6">
    <source>
        <dbReference type="PROSITE" id="PS50977"/>
    </source>
</evidence>
<evidence type="ECO:0000256" key="3">
    <source>
        <dbReference type="ARBA" id="ARBA00023163"/>
    </source>
</evidence>
<keyword evidence="3" id="KW-0804">Transcription</keyword>
<dbReference type="SUPFAM" id="SSF48498">
    <property type="entry name" value="Tetracyclin repressor-like, C-terminal domain"/>
    <property type="match status" value="1"/>
</dbReference>
<protein>
    <submittedName>
        <fullName evidence="7">DNA-binding transcriptional regulator, AcrR family</fullName>
    </submittedName>
</protein>
<evidence type="ECO:0000256" key="4">
    <source>
        <dbReference type="PROSITE-ProRule" id="PRU00335"/>
    </source>
</evidence>
<dbReference type="PANTHER" id="PTHR30055:SF234">
    <property type="entry name" value="HTH-TYPE TRANSCRIPTIONAL REGULATOR BETI"/>
    <property type="match status" value="1"/>
</dbReference>
<keyword evidence="1" id="KW-0805">Transcription regulation</keyword>
<evidence type="ECO:0000313" key="7">
    <source>
        <dbReference type="EMBL" id="SNT36589.1"/>
    </source>
</evidence>
<keyword evidence="2 4" id="KW-0238">DNA-binding</keyword>
<evidence type="ECO:0000256" key="1">
    <source>
        <dbReference type="ARBA" id="ARBA00023015"/>
    </source>
</evidence>
<feature type="region of interest" description="Disordered" evidence="5">
    <location>
        <begin position="1"/>
        <end position="112"/>
    </location>
</feature>
<dbReference type="GO" id="GO:0003700">
    <property type="term" value="F:DNA-binding transcription factor activity"/>
    <property type="evidence" value="ECO:0007669"/>
    <property type="project" value="TreeGrafter"/>
</dbReference>
<reference evidence="8" key="1">
    <citation type="submission" date="2017-06" db="EMBL/GenBank/DDBJ databases">
        <authorList>
            <person name="Varghese N."/>
            <person name="Submissions S."/>
        </authorList>
    </citation>
    <scope>NUCLEOTIDE SEQUENCE [LARGE SCALE GENOMIC DNA]</scope>
    <source>
        <strain evidence="8">JCM 23211</strain>
    </source>
</reference>
<evidence type="ECO:0000313" key="8">
    <source>
        <dbReference type="Proteomes" id="UP000198327"/>
    </source>
</evidence>
<dbReference type="Pfam" id="PF00440">
    <property type="entry name" value="TetR_N"/>
    <property type="match status" value="1"/>
</dbReference>
<sequence length="326" mass="35399">MVVRQSTVSGKTSSTTTQDTGAAVVTKAPGKTATPRKSARKSPAKSVASSTAAVESAPNKTAPRKVAPKKSAAKTAPRRASGTKDSSVGVTAVEPDPAAVGATDAPQSPREARRLQRIELSREQILDTAEELFAENGYYETGLKDVAARCEFSVGSIYSFFENKDSLYEQVLMRRSIGLEAIHKLVPDSVPADERLVTLAEIQIRNAQEHPAWGALTAELSRIARSRGTVVPEPWHHYGERVFVFLVGVFEKGHEEGTLRPGSPQALASLYHAVLSSFILVSSLSPKSTGEDWPEDTEEFLNFVRDTFSSRTPSYLEESAARRRRA</sequence>
<organism evidence="7 8">
    <name type="scientific">Rhodococcoides kyotonense</name>
    <dbReference type="NCBI Taxonomy" id="398843"/>
    <lineage>
        <taxon>Bacteria</taxon>
        <taxon>Bacillati</taxon>
        <taxon>Actinomycetota</taxon>
        <taxon>Actinomycetes</taxon>
        <taxon>Mycobacteriales</taxon>
        <taxon>Nocardiaceae</taxon>
        <taxon>Rhodococcoides</taxon>
    </lineage>
</organism>
<dbReference type="OrthoDB" id="2356263at2"/>
<feature type="compositionally biased region" description="Low complexity" evidence="5">
    <location>
        <begin position="44"/>
        <end position="58"/>
    </location>
</feature>
<dbReference type="Gene3D" id="1.10.357.10">
    <property type="entry name" value="Tetracycline Repressor, domain 2"/>
    <property type="match status" value="1"/>
</dbReference>
<dbReference type="PANTHER" id="PTHR30055">
    <property type="entry name" value="HTH-TYPE TRANSCRIPTIONAL REGULATOR RUTR"/>
    <property type="match status" value="1"/>
</dbReference>
<feature type="compositionally biased region" description="Basic residues" evidence="5">
    <location>
        <begin position="62"/>
        <end position="72"/>
    </location>
</feature>
<dbReference type="InterPro" id="IPR050109">
    <property type="entry name" value="HTH-type_TetR-like_transc_reg"/>
</dbReference>
<evidence type="ECO:0000256" key="2">
    <source>
        <dbReference type="ARBA" id="ARBA00023125"/>
    </source>
</evidence>
<keyword evidence="8" id="KW-1185">Reference proteome</keyword>